<protein>
    <submittedName>
        <fullName evidence="7">NADH dehydrogenase subunit 2</fullName>
    </submittedName>
</protein>
<dbReference type="NCBIfam" id="TIGR01770">
    <property type="entry name" value="NDH_I_N"/>
    <property type="match status" value="1"/>
</dbReference>
<feature type="transmembrane region" description="Helical" evidence="5">
    <location>
        <begin position="324"/>
        <end position="344"/>
    </location>
</feature>
<evidence type="ECO:0000259" key="6">
    <source>
        <dbReference type="Pfam" id="PF00361"/>
    </source>
</evidence>
<organism evidence="7">
    <name type="scientific">Emiliania huxleyi</name>
    <name type="common">Coccolithophore</name>
    <name type="synonym">Pontosphaera huxleyi</name>
    <dbReference type="NCBI Taxonomy" id="2903"/>
    <lineage>
        <taxon>Eukaryota</taxon>
        <taxon>Haptista</taxon>
        <taxon>Haptophyta</taxon>
        <taxon>Prymnesiophyceae</taxon>
        <taxon>Isochrysidales</taxon>
        <taxon>Noelaerhabdaceae</taxon>
        <taxon>Emiliania</taxon>
    </lineage>
</organism>
<proteinExistence type="inferred from homology"/>
<feature type="transmembrane region" description="Helical" evidence="5">
    <location>
        <begin position="444"/>
        <end position="462"/>
    </location>
</feature>
<feature type="domain" description="NADH:quinone oxidoreductase/Mrp antiporter transmembrane" evidence="6">
    <location>
        <begin position="121"/>
        <end position="415"/>
    </location>
</feature>
<dbReference type="HAMAP" id="MF_00445">
    <property type="entry name" value="NDH1_NuoN_1"/>
    <property type="match status" value="1"/>
</dbReference>
<feature type="transmembrane region" description="Helical" evidence="5">
    <location>
        <begin position="296"/>
        <end position="318"/>
    </location>
</feature>
<dbReference type="GeneID" id="2717378"/>
<dbReference type="Pfam" id="PF00361">
    <property type="entry name" value="Proton_antipo_M"/>
    <property type="match status" value="1"/>
</dbReference>
<dbReference type="GO" id="GO:0008137">
    <property type="term" value="F:NADH dehydrogenase (ubiquinone) activity"/>
    <property type="evidence" value="ECO:0007669"/>
    <property type="project" value="InterPro"/>
</dbReference>
<feature type="transmembrane region" description="Helical" evidence="5">
    <location>
        <begin position="73"/>
        <end position="95"/>
    </location>
</feature>
<feature type="transmembrane region" description="Helical" evidence="5">
    <location>
        <begin position="124"/>
        <end position="146"/>
    </location>
</feature>
<feature type="transmembrane region" description="Helical" evidence="5">
    <location>
        <begin position="158"/>
        <end position="179"/>
    </location>
</feature>
<dbReference type="EMBL" id="AY342361">
    <property type="protein sequence ID" value="AAP94711.1"/>
    <property type="molecule type" value="Genomic_DNA"/>
</dbReference>
<reference evidence="7" key="2">
    <citation type="journal article" date="2004" name="DNA Res.">
        <title>The complete mitochondrial genome sequence of the haptophyte Emiliania huxleyi and its relation to heterokonts.</title>
        <authorList>
            <person name="Sanchez Puerta M.V."/>
            <person name="Bachvaroff T.R."/>
            <person name="Delwiche C.F."/>
        </authorList>
    </citation>
    <scope>NUCLEOTIDE SEQUENCE</scope>
</reference>
<evidence type="ECO:0000256" key="5">
    <source>
        <dbReference type="SAM" id="Phobius"/>
    </source>
</evidence>
<feature type="transmembrane region" description="Helical" evidence="5">
    <location>
        <begin position="365"/>
        <end position="388"/>
    </location>
</feature>
<dbReference type="GO" id="GO:0016020">
    <property type="term" value="C:membrane"/>
    <property type="evidence" value="ECO:0007669"/>
    <property type="project" value="UniProtKB-SubCell"/>
</dbReference>
<dbReference type="GO" id="GO:0042773">
    <property type="term" value="P:ATP synthesis coupled electron transport"/>
    <property type="evidence" value="ECO:0007669"/>
    <property type="project" value="InterPro"/>
</dbReference>
<keyword evidence="2 5" id="KW-0812">Transmembrane</keyword>
<feature type="transmembrane region" description="Helical" evidence="5">
    <location>
        <begin position="234"/>
        <end position="254"/>
    </location>
</feature>
<feature type="transmembrane region" description="Helical" evidence="5">
    <location>
        <begin position="34"/>
        <end position="53"/>
    </location>
</feature>
<geneLocation type="mitochondrion" evidence="7"/>
<sequence>MLPEILVFLFLTIQIIYLVFFSNHLFFNYLNLGTLANSLTVCFLLGLCINFFSSADPFFQSFNWNLNLTCSSTFARAFLFFFSALTLLVSTDYLASKNIRQYEYSLLILFSVAGLSVLNLSTDFLSIFVALELQGLAFYLLATFYWNSNFSAESGLKYFVLGSFSSCILLFGFSVIYSITGSTTFEVIQALTIVKTYNFDFLMFGFIFSFTAFLFKVGAVPFHMWLCDVYEGAISPVTMFFALIPKIIIFYVLLKILFCVFASEYVVWSFFCQIFGLLSIFFASIAGIFQKKLKRLMAFSTISHSGFILVGISCFTFLSLKATSFYLIVYVFMNMAVFSVILGSTFHSYFLKYLINWSYFYHRNFILAMTFSFLLLALAGIPPLLGFFSKLMVILTLIDQSEIVLALLTVTFSCIACYYYIRLIKIFFFSVNEKGVWVSMQPRAIELSIATFTTLVSILLAFPDVIMNVTNVFATFFV</sequence>
<reference evidence="8" key="3">
    <citation type="journal article" date="2012" name="J. Eukaryot. Microbiol.">
        <title>Twenty-Fold Difference in Evolutionary Rates between the Mitochondrial and Plastid Genomes of Species with Secondary Red Plastids.</title>
        <authorList>
            <person name="Smith D.R."/>
            <person name="Keeling P.J."/>
        </authorList>
    </citation>
    <scope>NUCLEOTIDE SEQUENCE</scope>
</reference>
<evidence type="ECO:0000256" key="1">
    <source>
        <dbReference type="ARBA" id="ARBA00004141"/>
    </source>
</evidence>
<feature type="transmembrane region" description="Helical" evidence="5">
    <location>
        <begin position="6"/>
        <end position="27"/>
    </location>
</feature>
<evidence type="ECO:0000313" key="7">
    <source>
        <dbReference type="EMBL" id="AAP94711.1"/>
    </source>
</evidence>
<evidence type="ECO:0000256" key="4">
    <source>
        <dbReference type="ARBA" id="ARBA00023136"/>
    </source>
</evidence>
<accession>Q6VEE1</accession>
<dbReference type="PANTHER" id="PTHR22773">
    <property type="entry name" value="NADH DEHYDROGENASE"/>
    <property type="match status" value="1"/>
</dbReference>
<keyword evidence="3 5" id="KW-1133">Transmembrane helix</keyword>
<evidence type="ECO:0000256" key="2">
    <source>
        <dbReference type="ARBA" id="ARBA00022692"/>
    </source>
</evidence>
<evidence type="ECO:0000256" key="3">
    <source>
        <dbReference type="ARBA" id="ARBA00022989"/>
    </source>
</evidence>
<feature type="transmembrane region" description="Helical" evidence="5">
    <location>
        <begin position="199"/>
        <end position="222"/>
    </location>
</feature>
<dbReference type="InterPro" id="IPR010096">
    <property type="entry name" value="NADH-Q_OxRdtase_suN/2"/>
</dbReference>
<dbReference type="EMBL" id="JN022704">
    <property type="protein sequence ID" value="AEI29463.1"/>
    <property type="molecule type" value="Genomic_DNA"/>
</dbReference>
<dbReference type="RefSeq" id="NP_957729.1">
    <property type="nucleotide sequence ID" value="NC_005332.1"/>
</dbReference>
<keyword evidence="7" id="KW-0496">Mitochondrion</keyword>
<comment type="subcellular location">
    <subcellularLocation>
        <location evidence="1">Membrane</location>
        <topology evidence="1">Multi-pass membrane protein</topology>
    </subcellularLocation>
</comment>
<reference evidence="7" key="1">
    <citation type="submission" date="2003-07" db="EMBL/GenBank/DDBJ databases">
        <authorList>
            <person name="Sanchez-Puerta M.V."/>
            <person name="Bachvaroff T.R."/>
            <person name="Delwiche C.F."/>
        </authorList>
    </citation>
    <scope>NUCLEOTIDE SEQUENCE</scope>
</reference>
<dbReference type="AlphaFoldDB" id="Q6VEE1"/>
<feature type="transmembrane region" description="Helical" evidence="5">
    <location>
        <begin position="102"/>
        <end position="118"/>
    </location>
</feature>
<dbReference type="InterPro" id="IPR001750">
    <property type="entry name" value="ND/Mrp_TM"/>
</dbReference>
<feature type="transmembrane region" description="Helical" evidence="5">
    <location>
        <begin position="403"/>
        <end position="423"/>
    </location>
</feature>
<name>Q6VEE1_EMIHU</name>
<keyword evidence="4 5" id="KW-0472">Membrane</keyword>
<gene>
    <name evidence="7" type="primary">nad2</name>
</gene>
<feature type="transmembrane region" description="Helical" evidence="5">
    <location>
        <begin position="266"/>
        <end position="289"/>
    </location>
</feature>
<evidence type="ECO:0000313" key="8">
    <source>
        <dbReference type="EMBL" id="AEI29463.1"/>
    </source>
</evidence>